<dbReference type="SUPFAM" id="SSF81995">
    <property type="entry name" value="beta-sandwich domain of Sec23/24"/>
    <property type="match status" value="1"/>
</dbReference>
<keyword evidence="1" id="KW-0968">Cytoplasmic vesicle</keyword>
<feature type="domain" description="Sec23/Sec24 helical" evidence="3">
    <location>
        <begin position="129"/>
        <end position="227"/>
    </location>
</feature>
<feature type="domain" description="Gelsolin-like" evidence="2">
    <location>
        <begin position="244"/>
        <end position="330"/>
    </location>
</feature>
<evidence type="ECO:0000313" key="5">
    <source>
        <dbReference type="EMBL" id="CAK0795726.1"/>
    </source>
</evidence>
<dbReference type="InterPro" id="IPR029006">
    <property type="entry name" value="ADF-H/Gelsolin-like_dom_sf"/>
</dbReference>
<comment type="subcellular location">
    <subcellularLocation>
        <location evidence="1">Cytoplasmic vesicle</location>
        <location evidence="1">COPII-coated vesicle membrane</location>
        <topology evidence="1">Peripheral membrane protein</topology>
        <orientation evidence="1">Cytoplasmic side</orientation>
    </subcellularLocation>
    <subcellularLocation>
        <location evidence="1">Endoplasmic reticulum membrane</location>
        <topology evidence="1">Peripheral membrane protein</topology>
        <orientation evidence="1">Cytoplasmic side</orientation>
    </subcellularLocation>
</comment>
<dbReference type="InterPro" id="IPR037364">
    <property type="entry name" value="Sec23"/>
</dbReference>
<evidence type="ECO:0000259" key="4">
    <source>
        <dbReference type="Pfam" id="PF08033"/>
    </source>
</evidence>
<evidence type="ECO:0000313" key="6">
    <source>
        <dbReference type="Proteomes" id="UP001189429"/>
    </source>
</evidence>
<dbReference type="Gene3D" id="3.40.20.10">
    <property type="entry name" value="Severin"/>
    <property type="match status" value="1"/>
</dbReference>
<dbReference type="SUPFAM" id="SSF82754">
    <property type="entry name" value="C-terminal, gelsolin-like domain of Sec23/24"/>
    <property type="match status" value="1"/>
</dbReference>
<evidence type="ECO:0000256" key="1">
    <source>
        <dbReference type="RuleBase" id="RU365030"/>
    </source>
</evidence>
<keyword evidence="1" id="KW-0653">Protein transport</keyword>
<name>A0ABN9PRG0_9DINO</name>
<dbReference type="SUPFAM" id="SSF81811">
    <property type="entry name" value="Helical domain of Sec23/24"/>
    <property type="match status" value="1"/>
</dbReference>
<keyword evidence="1" id="KW-0931">ER-Golgi transport</keyword>
<dbReference type="Gene3D" id="2.60.40.1670">
    <property type="entry name" value="beta-sandwich domain of Sec23/24"/>
    <property type="match status" value="1"/>
</dbReference>
<reference evidence="5" key="1">
    <citation type="submission" date="2023-10" db="EMBL/GenBank/DDBJ databases">
        <authorList>
            <person name="Chen Y."/>
            <person name="Shah S."/>
            <person name="Dougan E. K."/>
            <person name="Thang M."/>
            <person name="Chan C."/>
        </authorList>
    </citation>
    <scope>NUCLEOTIDE SEQUENCE [LARGE SCALE GENOMIC DNA]</scope>
</reference>
<dbReference type="InterPro" id="IPR012990">
    <property type="entry name" value="Beta-sandwich_Sec23_24"/>
</dbReference>
<comment type="caution">
    <text evidence="5">The sequence shown here is derived from an EMBL/GenBank/DDBJ whole genome shotgun (WGS) entry which is preliminary data.</text>
</comment>
<dbReference type="InterPro" id="IPR006900">
    <property type="entry name" value="Sec23/24_helical_dom"/>
</dbReference>
<keyword evidence="1" id="KW-0479">Metal-binding</keyword>
<keyword evidence="6" id="KW-1185">Reference proteome</keyword>
<evidence type="ECO:0000259" key="3">
    <source>
        <dbReference type="Pfam" id="PF04815"/>
    </source>
</evidence>
<keyword evidence="1" id="KW-0472">Membrane</keyword>
<dbReference type="InterPro" id="IPR036180">
    <property type="entry name" value="Gelsolin-like_dom_sf"/>
</dbReference>
<gene>
    <name evidence="5" type="ORF">PCOR1329_LOCUS5301</name>
</gene>
<keyword evidence="1" id="KW-0862">Zinc</keyword>
<dbReference type="Pfam" id="PF00626">
    <property type="entry name" value="Gelsolin"/>
    <property type="match status" value="1"/>
</dbReference>
<sequence>EAGYLNTGFNAKLEVFTSREFKCCGAVGGVASLGKRGSSVSDQEIGVGGTCQWVVGSLDKNTTISFFFDVTNTGEGQKPGTGQQKQSFLQFQTCYLHSSGRKRLRITTCSNRMTETSDSSMSDIATGFDQEAAAVLMARYAVCKCEQEDPLDVLRWVDRMLIRLVAKFADYRKDEPASFNLSPEFSIFPQFMYHLRRGSFLQTFNASPDETAYYRTIIFRENTVNSLVMIQPALLQYSFDEGPPQPVLLDAGSLKPNVILLLDAFFQVVIWRGEMIQAWYDQGYQDKEEYANFKALLIAPAEDAKHILNERFPAPRFIQTNAGGSQARFLTSRVNPSTTHNSTAGGFSNQVAESSVVVTDDVSLKVFMEHLIKMAVQS</sequence>
<keyword evidence="1" id="KW-0963">Cytoplasm</keyword>
<keyword evidence="1" id="KW-0813">Transport</keyword>
<protein>
    <recommendedName>
        <fullName evidence="1">Protein transport protein SEC23</fullName>
    </recommendedName>
</protein>
<dbReference type="EMBL" id="CAUYUJ010001394">
    <property type="protein sequence ID" value="CAK0795726.1"/>
    <property type="molecule type" value="Genomic_DNA"/>
</dbReference>
<dbReference type="PANTHER" id="PTHR11141">
    <property type="entry name" value="PROTEIN TRANSPORT PROTEIN SEC23"/>
    <property type="match status" value="1"/>
</dbReference>
<accession>A0ABN9PRG0</accession>
<organism evidence="5 6">
    <name type="scientific">Prorocentrum cordatum</name>
    <dbReference type="NCBI Taxonomy" id="2364126"/>
    <lineage>
        <taxon>Eukaryota</taxon>
        <taxon>Sar</taxon>
        <taxon>Alveolata</taxon>
        <taxon>Dinophyceae</taxon>
        <taxon>Prorocentrales</taxon>
        <taxon>Prorocentraceae</taxon>
        <taxon>Prorocentrum</taxon>
    </lineage>
</organism>
<dbReference type="InterPro" id="IPR007123">
    <property type="entry name" value="Gelsolin-like_dom"/>
</dbReference>
<comment type="function">
    <text evidence="1">Component of the coat protein complex II (COPII) which promotes the formation of transport vesicles from the endoplasmic reticulum (ER). The coat has two main functions, the physical deformation of the endoplasmic reticulum membrane into vesicles and the selection of cargo molecules.</text>
</comment>
<dbReference type="Pfam" id="PF04815">
    <property type="entry name" value="Sec23_helical"/>
    <property type="match status" value="1"/>
</dbReference>
<proteinExistence type="inferred from homology"/>
<dbReference type="Gene3D" id="1.20.120.730">
    <property type="entry name" value="Sec23/Sec24 helical domain"/>
    <property type="match status" value="1"/>
</dbReference>
<comment type="similarity">
    <text evidence="1">Belongs to the SEC23/SEC24 family. SEC23 subfamily.</text>
</comment>
<dbReference type="PANTHER" id="PTHR11141:SF0">
    <property type="entry name" value="PROTEIN TRANSPORT PROTEIN SEC23"/>
    <property type="match status" value="1"/>
</dbReference>
<feature type="non-terminal residue" evidence="5">
    <location>
        <position position="1"/>
    </location>
</feature>
<dbReference type="InterPro" id="IPR036175">
    <property type="entry name" value="Sec23/24_helical_dom_sf"/>
</dbReference>
<feature type="domain" description="Sec23/Sec24 beta-sandwich" evidence="4">
    <location>
        <begin position="8"/>
        <end position="113"/>
    </location>
</feature>
<evidence type="ECO:0000259" key="2">
    <source>
        <dbReference type="Pfam" id="PF00626"/>
    </source>
</evidence>
<dbReference type="Pfam" id="PF08033">
    <property type="entry name" value="Sec23_BS"/>
    <property type="match status" value="1"/>
</dbReference>
<keyword evidence="1" id="KW-0256">Endoplasmic reticulum</keyword>
<dbReference type="Proteomes" id="UP001189429">
    <property type="component" value="Unassembled WGS sequence"/>
</dbReference>